<feature type="transmembrane region" description="Helical" evidence="2">
    <location>
        <begin position="7"/>
        <end position="30"/>
    </location>
</feature>
<dbReference type="InterPro" id="IPR014710">
    <property type="entry name" value="RmlC-like_jellyroll"/>
</dbReference>
<evidence type="ECO:0000256" key="1">
    <source>
        <dbReference type="SAM" id="MobiDB-lite"/>
    </source>
</evidence>
<feature type="region of interest" description="Disordered" evidence="1">
    <location>
        <begin position="314"/>
        <end position="347"/>
    </location>
</feature>
<dbReference type="Gene3D" id="2.60.120.10">
    <property type="entry name" value="Jelly Rolls"/>
    <property type="match status" value="1"/>
</dbReference>
<accession>A0A6C0HC04</accession>
<organism evidence="3">
    <name type="scientific">viral metagenome</name>
    <dbReference type="NCBI Taxonomy" id="1070528"/>
    <lineage>
        <taxon>unclassified sequences</taxon>
        <taxon>metagenomes</taxon>
        <taxon>organismal metagenomes</taxon>
    </lineage>
</organism>
<keyword evidence="2" id="KW-0812">Transmembrane</keyword>
<evidence type="ECO:0000256" key="2">
    <source>
        <dbReference type="SAM" id="Phobius"/>
    </source>
</evidence>
<keyword evidence="2" id="KW-1133">Transmembrane helix</keyword>
<dbReference type="SUPFAM" id="SSF51197">
    <property type="entry name" value="Clavaminate synthase-like"/>
    <property type="match status" value="1"/>
</dbReference>
<reference evidence="3" key="1">
    <citation type="journal article" date="2020" name="Nature">
        <title>Giant virus diversity and host interactions through global metagenomics.</title>
        <authorList>
            <person name="Schulz F."/>
            <person name="Roux S."/>
            <person name="Paez-Espino D."/>
            <person name="Jungbluth S."/>
            <person name="Walsh D.A."/>
            <person name="Denef V.J."/>
            <person name="McMahon K.D."/>
            <person name="Konstantinidis K.T."/>
            <person name="Eloe-Fadrosh E.A."/>
            <person name="Kyrpides N.C."/>
            <person name="Woyke T."/>
        </authorList>
    </citation>
    <scope>NUCLEOTIDE SEQUENCE</scope>
    <source>
        <strain evidence="3">GVMAG-M-3300023179-90</strain>
    </source>
</reference>
<dbReference type="EMBL" id="MN739920">
    <property type="protein sequence ID" value="QHT77665.1"/>
    <property type="molecule type" value="Genomic_DNA"/>
</dbReference>
<feature type="compositionally biased region" description="Basic and acidic residues" evidence="1">
    <location>
        <begin position="334"/>
        <end position="347"/>
    </location>
</feature>
<protein>
    <submittedName>
        <fullName evidence="3">Uncharacterized protein</fullName>
    </submittedName>
</protein>
<sequence length="347" mass="41430">MKNQNKYILYILYNMFYNVLIFLLVLFIYIHITHQLKRSEDLEIYELDYTTNSHLQEVCDVKQPVLFELKSFFPEYFENISLDHLSKYGTYDVKIKDINDYLNVDASLDYVYLPYQSSHNLMSTDTNSVYFTENNEEFIEETGYIEEFKEIDSLLKPSMTIQSKYDIMYGSHKCITPLRYHTNNRHFVAVNSGKITIKMTPWRSHKYVHLIKDYENYEFRSPVNVWQPQSKYVHDMDRMKFLEFDVNPGYVLYIPPYWFYSIKFSGENTLLTTVTYNSIMNHLANLPNLGLYFIQQQNIKKKVAKTMEFEIVDDEKAEEKEGQPKPKTISGIKIIEKTDNKENHEEK</sequence>
<evidence type="ECO:0000313" key="3">
    <source>
        <dbReference type="EMBL" id="QHT77665.1"/>
    </source>
</evidence>
<keyword evidence="2" id="KW-0472">Membrane</keyword>
<name>A0A6C0HC04_9ZZZZ</name>
<dbReference type="AlphaFoldDB" id="A0A6C0HC04"/>
<proteinExistence type="predicted"/>